<proteinExistence type="predicted"/>
<protein>
    <recommendedName>
        <fullName evidence="3">Uracil-DNA glycosylase-like domain-containing protein</fullName>
    </recommendedName>
</protein>
<sequence>MDETLATKFAALDLYDNSLTENHSHVYEAKYNEIVAFADKTRAADFFPGELCVTRELAEPFTYGGLMIILQEPRKSHPWVKGIQAVISDCPTLSILDEGLSNISGLSLTCGVSVLDARPFFNEEIDKLNEQQWHQLKYLVFQAIDAKRPDVLLLMGTVAKQVVDRRKKLNCSPKIIQSYHPSYYLRRMQRDPAMYQAIFDTLRDACKTVTGNRNLPKLWDVDPGQVKTTCYTAEPGHGLSNPSRSIIYSFGGFLKTLIKLSLNPDDFLPRPNILPRPYATLARSMGFYCNQDLSQIEHDLSNTGLPRAVVEHKLSLLPLIEQMNSCYERDSNFLPGYTIKWVEAQRCLIEQLDTRIEKSCYYVAYDGEQTESMPSTLLDDHSLKLDEESLVQFKCRMMIEITKRVDLIRK</sequence>
<name>A0A6A6TXP1_9PEZI</name>
<dbReference type="Proteomes" id="UP000799302">
    <property type="component" value="Unassembled WGS sequence"/>
</dbReference>
<keyword evidence="2" id="KW-1185">Reference proteome</keyword>
<dbReference type="AlphaFoldDB" id="A0A6A6TXP1"/>
<dbReference type="InterPro" id="IPR036895">
    <property type="entry name" value="Uracil-DNA_glycosylase-like_sf"/>
</dbReference>
<dbReference type="SUPFAM" id="SSF52141">
    <property type="entry name" value="Uracil-DNA glycosylase-like"/>
    <property type="match status" value="1"/>
</dbReference>
<dbReference type="OrthoDB" id="4656735at2759"/>
<organism evidence="1 2">
    <name type="scientific">Microthyrium microscopicum</name>
    <dbReference type="NCBI Taxonomy" id="703497"/>
    <lineage>
        <taxon>Eukaryota</taxon>
        <taxon>Fungi</taxon>
        <taxon>Dikarya</taxon>
        <taxon>Ascomycota</taxon>
        <taxon>Pezizomycotina</taxon>
        <taxon>Dothideomycetes</taxon>
        <taxon>Dothideomycetes incertae sedis</taxon>
        <taxon>Microthyriales</taxon>
        <taxon>Microthyriaceae</taxon>
        <taxon>Microthyrium</taxon>
    </lineage>
</organism>
<reference evidence="1" key="1">
    <citation type="journal article" date="2020" name="Stud. Mycol.">
        <title>101 Dothideomycetes genomes: a test case for predicting lifestyles and emergence of pathogens.</title>
        <authorList>
            <person name="Haridas S."/>
            <person name="Albert R."/>
            <person name="Binder M."/>
            <person name="Bloem J."/>
            <person name="Labutti K."/>
            <person name="Salamov A."/>
            <person name="Andreopoulos B."/>
            <person name="Baker S."/>
            <person name="Barry K."/>
            <person name="Bills G."/>
            <person name="Bluhm B."/>
            <person name="Cannon C."/>
            <person name="Castanera R."/>
            <person name="Culley D."/>
            <person name="Daum C."/>
            <person name="Ezra D."/>
            <person name="Gonzalez J."/>
            <person name="Henrissat B."/>
            <person name="Kuo A."/>
            <person name="Liang C."/>
            <person name="Lipzen A."/>
            <person name="Lutzoni F."/>
            <person name="Magnuson J."/>
            <person name="Mondo S."/>
            <person name="Nolan M."/>
            <person name="Ohm R."/>
            <person name="Pangilinan J."/>
            <person name="Park H.-J."/>
            <person name="Ramirez L."/>
            <person name="Alfaro M."/>
            <person name="Sun H."/>
            <person name="Tritt A."/>
            <person name="Yoshinaga Y."/>
            <person name="Zwiers L.-H."/>
            <person name="Turgeon B."/>
            <person name="Goodwin S."/>
            <person name="Spatafora J."/>
            <person name="Crous P."/>
            <person name="Grigoriev I."/>
        </authorList>
    </citation>
    <scope>NUCLEOTIDE SEQUENCE</scope>
    <source>
        <strain evidence="1">CBS 115976</strain>
    </source>
</reference>
<evidence type="ECO:0000313" key="1">
    <source>
        <dbReference type="EMBL" id="KAF2664849.1"/>
    </source>
</evidence>
<evidence type="ECO:0000313" key="2">
    <source>
        <dbReference type="Proteomes" id="UP000799302"/>
    </source>
</evidence>
<evidence type="ECO:0008006" key="3">
    <source>
        <dbReference type="Google" id="ProtNLM"/>
    </source>
</evidence>
<gene>
    <name evidence="1" type="ORF">BT63DRAFT_443179</name>
</gene>
<dbReference type="EMBL" id="MU004241">
    <property type="protein sequence ID" value="KAF2664849.1"/>
    <property type="molecule type" value="Genomic_DNA"/>
</dbReference>
<accession>A0A6A6TXP1</accession>